<accession>A0A9E6ZPJ2</accession>
<feature type="signal peptide" evidence="2">
    <location>
        <begin position="1"/>
        <end position="25"/>
    </location>
</feature>
<evidence type="ECO:0000313" key="6">
    <source>
        <dbReference type="Proteomes" id="UP000831290"/>
    </source>
</evidence>
<dbReference type="NCBIfam" id="TIGR04183">
    <property type="entry name" value="Por_Secre_tail"/>
    <property type="match status" value="1"/>
</dbReference>
<dbReference type="InterPro" id="IPR026444">
    <property type="entry name" value="Secre_tail"/>
</dbReference>
<evidence type="ECO:0000313" key="5">
    <source>
        <dbReference type="EMBL" id="UOB18529.1"/>
    </source>
</evidence>
<feature type="domain" description="Bacterial repeat" evidence="4">
    <location>
        <begin position="555"/>
        <end position="622"/>
    </location>
</feature>
<dbReference type="RefSeq" id="WP_255844870.1">
    <property type="nucleotide sequence ID" value="NZ_CP094358.1"/>
</dbReference>
<dbReference type="Gene3D" id="2.160.20.10">
    <property type="entry name" value="Single-stranded right-handed beta-helix, Pectin lyase-like"/>
    <property type="match status" value="1"/>
</dbReference>
<feature type="domain" description="Secretion system C-terminal sorting" evidence="3">
    <location>
        <begin position="660"/>
        <end position="728"/>
    </location>
</feature>
<name>A0A9E6ZPJ2_9FLAO</name>
<organism evidence="5 6">
    <name type="scientific">Abyssalbus ytuae</name>
    <dbReference type="NCBI Taxonomy" id="2926907"/>
    <lineage>
        <taxon>Bacteria</taxon>
        <taxon>Pseudomonadati</taxon>
        <taxon>Bacteroidota</taxon>
        <taxon>Flavobacteriia</taxon>
        <taxon>Flavobacteriales</taxon>
        <taxon>Flavobacteriaceae</taxon>
        <taxon>Abyssalbus</taxon>
    </lineage>
</organism>
<sequence length="730" mass="78840">MKTSNLIFKNAMVIILLLLMNNAFAQVYYVDRDNYLGNGSSNKWPGTLEQPKHDLQGDWFRVGLKPGDTVVIVQAASYGSIYMTSSGGSEDQPIVIKPYPGHTIISDASIIPSQFGVKLPVGVSNVHIQGPLKIIGREYSYVAEGNNTGLKLSNAEIYGCDHGPRLSGTTNSEFRDLEIHDLQTNGFQLRGSASAATGEPCKNILVENVNVYNVDDDRTPENSDADGFHSFGGEEIKFINCNTWNNAEDGFDLNSNAIMINCKSYGNDSGGLKVWRREGDNYAPKTVTAINCIFSDNGYDHDGESNDTNPGVKVSIGAALNLYNCVITDNYDQGLHVRVNLNDDPAGITYMPVKVYNTIITGTKEGAAIRDGGYLANPDMPLLESDYNLYYNNKYTNQGYTLGEHSIVNSEPLYVDAANLDFRPLENSPVINKGFDISSIDDVYAQYGLEDFSGNVRPVQSIIDIGAYEYTGNVQVTYTLTYTAGANGSISGVTPQVVEYSGNGASVEAIANSGYKFVSWSDGSTENPRTDVNVTGNITVTATFEANEDNGDNTYGLNYVAGENGSIMGNTNQTVNQGEDGTMVGAIPPAGYLFVGWSDGSTENPRTDVNVVGDISVTANFALGCENTTEETTTEKTAGSNSDSTIGESYNYFNSKKLKLYPIPAGNSVTILNGVSDAEASYEIFTLSGEKVKQGKVLSNTIDFSGLSKQIYIVKLKVNNKVSLHKVIKG</sequence>
<dbReference type="KEGG" id="fbm:MQE35_04365"/>
<reference evidence="5" key="1">
    <citation type="submission" date="2022-03" db="EMBL/GenBank/DDBJ databases">
        <title>Description of Abyssus ytuae gen. nov., sp. nov., a novel member of the family Flavobacteriaceae isolated from the sediment of Mariana Trench.</title>
        <authorList>
            <person name="Zhang J."/>
            <person name="Xu X."/>
        </authorList>
    </citation>
    <scope>NUCLEOTIDE SEQUENCE</scope>
    <source>
        <strain evidence="5">MT3330</strain>
    </source>
</reference>
<evidence type="ECO:0000256" key="1">
    <source>
        <dbReference type="ARBA" id="ARBA00022729"/>
    </source>
</evidence>
<protein>
    <submittedName>
        <fullName evidence="5">InlB B-repeat-containing protein</fullName>
    </submittedName>
</protein>
<keyword evidence="6" id="KW-1185">Reference proteome</keyword>
<dbReference type="InterPro" id="IPR012334">
    <property type="entry name" value="Pectin_lyas_fold"/>
</dbReference>
<dbReference type="NCBIfam" id="NF041518">
    <property type="entry name" value="choice_anch_Q"/>
    <property type="match status" value="1"/>
</dbReference>
<dbReference type="InterPro" id="IPR011050">
    <property type="entry name" value="Pectin_lyase_fold/virulence"/>
</dbReference>
<feature type="domain" description="Bacterial repeat" evidence="4">
    <location>
        <begin position="478"/>
        <end position="547"/>
    </location>
</feature>
<gene>
    <name evidence="5" type="ORF">MQE35_04365</name>
</gene>
<dbReference type="EMBL" id="CP094358">
    <property type="protein sequence ID" value="UOB18529.1"/>
    <property type="molecule type" value="Genomic_DNA"/>
</dbReference>
<keyword evidence="1 2" id="KW-0732">Signal</keyword>
<dbReference type="SUPFAM" id="SSF51126">
    <property type="entry name" value="Pectin lyase-like"/>
    <property type="match status" value="1"/>
</dbReference>
<dbReference type="InterPro" id="IPR044060">
    <property type="entry name" value="Bacterial_rp_domain"/>
</dbReference>
<dbReference type="Proteomes" id="UP000831290">
    <property type="component" value="Chromosome"/>
</dbReference>
<evidence type="ECO:0000256" key="2">
    <source>
        <dbReference type="SAM" id="SignalP"/>
    </source>
</evidence>
<evidence type="ECO:0000259" key="4">
    <source>
        <dbReference type="Pfam" id="PF18998"/>
    </source>
</evidence>
<proteinExistence type="predicted"/>
<dbReference type="InterPro" id="IPR006626">
    <property type="entry name" value="PbH1"/>
</dbReference>
<dbReference type="AlphaFoldDB" id="A0A9E6ZPJ2"/>
<evidence type="ECO:0000259" key="3">
    <source>
        <dbReference type="Pfam" id="PF18962"/>
    </source>
</evidence>
<dbReference type="Pfam" id="PF18962">
    <property type="entry name" value="Por_Secre_tail"/>
    <property type="match status" value="1"/>
</dbReference>
<feature type="chain" id="PRO_5039660225" evidence="2">
    <location>
        <begin position="26"/>
        <end position="730"/>
    </location>
</feature>
<dbReference type="SMART" id="SM00710">
    <property type="entry name" value="PbH1"/>
    <property type="match status" value="4"/>
</dbReference>
<dbReference type="InterPro" id="IPR059226">
    <property type="entry name" value="Choice_anch_Q_dom"/>
</dbReference>
<dbReference type="Pfam" id="PF18998">
    <property type="entry name" value="Flg_new_2"/>
    <property type="match status" value="2"/>
</dbReference>